<accession>A0A5C3MS29</accession>
<evidence type="ECO:0000256" key="1">
    <source>
        <dbReference type="SAM" id="MobiDB-lite"/>
    </source>
</evidence>
<sequence>MQAHIAELSVHPRFKVLPCRRRPYNHPGFLMKAPVDRKHEKTDSAWNHSGPVGKKLGQPGRSDIWWSG</sequence>
<dbReference type="EMBL" id="ML213522">
    <property type="protein sequence ID" value="TFK47840.1"/>
    <property type="molecule type" value="Genomic_DNA"/>
</dbReference>
<name>A0A5C3MS29_9AGAM</name>
<protein>
    <submittedName>
        <fullName evidence="2">Uncharacterized protein</fullName>
    </submittedName>
</protein>
<organism evidence="2 3">
    <name type="scientific">Heliocybe sulcata</name>
    <dbReference type="NCBI Taxonomy" id="5364"/>
    <lineage>
        <taxon>Eukaryota</taxon>
        <taxon>Fungi</taxon>
        <taxon>Dikarya</taxon>
        <taxon>Basidiomycota</taxon>
        <taxon>Agaricomycotina</taxon>
        <taxon>Agaricomycetes</taxon>
        <taxon>Gloeophyllales</taxon>
        <taxon>Gloeophyllaceae</taxon>
        <taxon>Heliocybe</taxon>
    </lineage>
</organism>
<evidence type="ECO:0000313" key="3">
    <source>
        <dbReference type="Proteomes" id="UP000305948"/>
    </source>
</evidence>
<keyword evidence="3" id="KW-1185">Reference proteome</keyword>
<dbReference type="Proteomes" id="UP000305948">
    <property type="component" value="Unassembled WGS sequence"/>
</dbReference>
<evidence type="ECO:0000313" key="2">
    <source>
        <dbReference type="EMBL" id="TFK47840.1"/>
    </source>
</evidence>
<proteinExistence type="predicted"/>
<reference evidence="2 3" key="1">
    <citation type="journal article" date="2019" name="Nat. Ecol. Evol.">
        <title>Megaphylogeny resolves global patterns of mushroom evolution.</title>
        <authorList>
            <person name="Varga T."/>
            <person name="Krizsan K."/>
            <person name="Foldi C."/>
            <person name="Dima B."/>
            <person name="Sanchez-Garcia M."/>
            <person name="Sanchez-Ramirez S."/>
            <person name="Szollosi G.J."/>
            <person name="Szarkandi J.G."/>
            <person name="Papp V."/>
            <person name="Albert L."/>
            <person name="Andreopoulos W."/>
            <person name="Angelini C."/>
            <person name="Antonin V."/>
            <person name="Barry K.W."/>
            <person name="Bougher N.L."/>
            <person name="Buchanan P."/>
            <person name="Buyck B."/>
            <person name="Bense V."/>
            <person name="Catcheside P."/>
            <person name="Chovatia M."/>
            <person name="Cooper J."/>
            <person name="Damon W."/>
            <person name="Desjardin D."/>
            <person name="Finy P."/>
            <person name="Geml J."/>
            <person name="Haridas S."/>
            <person name="Hughes K."/>
            <person name="Justo A."/>
            <person name="Karasinski D."/>
            <person name="Kautmanova I."/>
            <person name="Kiss B."/>
            <person name="Kocsube S."/>
            <person name="Kotiranta H."/>
            <person name="LaButti K.M."/>
            <person name="Lechner B.E."/>
            <person name="Liimatainen K."/>
            <person name="Lipzen A."/>
            <person name="Lukacs Z."/>
            <person name="Mihaltcheva S."/>
            <person name="Morgado L.N."/>
            <person name="Niskanen T."/>
            <person name="Noordeloos M.E."/>
            <person name="Ohm R.A."/>
            <person name="Ortiz-Santana B."/>
            <person name="Ovrebo C."/>
            <person name="Racz N."/>
            <person name="Riley R."/>
            <person name="Savchenko A."/>
            <person name="Shiryaev A."/>
            <person name="Soop K."/>
            <person name="Spirin V."/>
            <person name="Szebenyi C."/>
            <person name="Tomsovsky M."/>
            <person name="Tulloss R.E."/>
            <person name="Uehling J."/>
            <person name="Grigoriev I.V."/>
            <person name="Vagvolgyi C."/>
            <person name="Papp T."/>
            <person name="Martin F.M."/>
            <person name="Miettinen O."/>
            <person name="Hibbett D.S."/>
            <person name="Nagy L.G."/>
        </authorList>
    </citation>
    <scope>NUCLEOTIDE SEQUENCE [LARGE SCALE GENOMIC DNA]</scope>
    <source>
        <strain evidence="2 3">OMC1185</strain>
    </source>
</reference>
<gene>
    <name evidence="2" type="ORF">OE88DRAFT_1665510</name>
</gene>
<feature type="region of interest" description="Disordered" evidence="1">
    <location>
        <begin position="28"/>
        <end position="68"/>
    </location>
</feature>
<feature type="compositionally biased region" description="Basic and acidic residues" evidence="1">
    <location>
        <begin position="34"/>
        <end position="43"/>
    </location>
</feature>
<dbReference type="AlphaFoldDB" id="A0A5C3MS29"/>